<dbReference type="PROSITE" id="PS51029">
    <property type="entry name" value="MADF"/>
    <property type="match status" value="1"/>
</dbReference>
<protein>
    <recommendedName>
        <fullName evidence="1">MADF domain-containing protein</fullName>
    </recommendedName>
</protein>
<dbReference type="Proteomes" id="UP001162156">
    <property type="component" value="Unassembled WGS sequence"/>
</dbReference>
<accession>A0AAV8WX17</accession>
<evidence type="ECO:0000259" key="1">
    <source>
        <dbReference type="PROSITE" id="PS51029"/>
    </source>
</evidence>
<dbReference type="EMBL" id="JANEYF010004538">
    <property type="protein sequence ID" value="KAJ8930817.1"/>
    <property type="molecule type" value="Genomic_DNA"/>
</dbReference>
<dbReference type="SMART" id="SM00595">
    <property type="entry name" value="MADF"/>
    <property type="match status" value="1"/>
</dbReference>
<dbReference type="PANTHER" id="PTHR21505">
    <property type="entry name" value="MADF DOMAIN-CONTAINING PROTEIN-RELATED"/>
    <property type="match status" value="1"/>
</dbReference>
<reference evidence="2" key="1">
    <citation type="journal article" date="2023" name="Insect Mol. Biol.">
        <title>Genome sequencing provides insights into the evolution of gene families encoding plant cell wall-degrading enzymes in longhorned beetles.</title>
        <authorList>
            <person name="Shin N.R."/>
            <person name="Okamura Y."/>
            <person name="Kirsch R."/>
            <person name="Pauchet Y."/>
        </authorList>
    </citation>
    <scope>NUCLEOTIDE SEQUENCE</scope>
    <source>
        <strain evidence="2">RBIC_L_NR</strain>
    </source>
</reference>
<keyword evidence="3" id="KW-1185">Reference proteome</keyword>
<evidence type="ECO:0000313" key="3">
    <source>
        <dbReference type="Proteomes" id="UP001162156"/>
    </source>
</evidence>
<dbReference type="PANTHER" id="PTHR21505:SF12">
    <property type="entry name" value="MADF DOMAIN-CONTAINING PROTEIN-RELATED"/>
    <property type="match status" value="1"/>
</dbReference>
<organism evidence="2 3">
    <name type="scientific">Rhamnusium bicolor</name>
    <dbReference type="NCBI Taxonomy" id="1586634"/>
    <lineage>
        <taxon>Eukaryota</taxon>
        <taxon>Metazoa</taxon>
        <taxon>Ecdysozoa</taxon>
        <taxon>Arthropoda</taxon>
        <taxon>Hexapoda</taxon>
        <taxon>Insecta</taxon>
        <taxon>Pterygota</taxon>
        <taxon>Neoptera</taxon>
        <taxon>Endopterygota</taxon>
        <taxon>Coleoptera</taxon>
        <taxon>Polyphaga</taxon>
        <taxon>Cucujiformia</taxon>
        <taxon>Chrysomeloidea</taxon>
        <taxon>Cerambycidae</taxon>
        <taxon>Lepturinae</taxon>
        <taxon>Rhagiini</taxon>
        <taxon>Rhamnusium</taxon>
    </lineage>
</organism>
<evidence type="ECO:0000313" key="2">
    <source>
        <dbReference type="EMBL" id="KAJ8930817.1"/>
    </source>
</evidence>
<dbReference type="AlphaFoldDB" id="A0AAV8WX17"/>
<dbReference type="InterPro" id="IPR006578">
    <property type="entry name" value="MADF-dom"/>
</dbReference>
<name>A0AAV8WX17_9CUCU</name>
<proteinExistence type="predicted"/>
<gene>
    <name evidence="2" type="ORF">NQ314_016349</name>
</gene>
<comment type="caution">
    <text evidence="2">The sequence shown here is derived from an EMBL/GenBank/DDBJ whole genome shotgun (WGS) entry which is preliminary data.</text>
</comment>
<feature type="domain" description="MADF" evidence="1">
    <location>
        <begin position="10"/>
        <end position="105"/>
    </location>
</feature>
<sequence length="128" mass="14934">MEWSNEVVLEFLDLYENEPVIWCAKHLDHKNRNAINDAWKRIEEKISIECSKELKKKKDSLMATFRRLLNKVKATSRTGTGSEQVFKPTWFAYVKMASFLQGICKPSDTQNTEVSTNKTFNYLNIIIV</sequence>
<dbReference type="Pfam" id="PF10545">
    <property type="entry name" value="MADF_DNA_bdg"/>
    <property type="match status" value="1"/>
</dbReference>